<evidence type="ECO:0000259" key="5">
    <source>
        <dbReference type="SMART" id="SM00382"/>
    </source>
</evidence>
<evidence type="ECO:0000256" key="4">
    <source>
        <dbReference type="SAM" id="MobiDB-lite"/>
    </source>
</evidence>
<name>A0A949JF07_9ACTN</name>
<dbReference type="GO" id="GO:0006269">
    <property type="term" value="P:DNA replication, synthesis of primer"/>
    <property type="evidence" value="ECO:0007669"/>
    <property type="project" value="UniProtKB-KW"/>
</dbReference>
<feature type="compositionally biased region" description="Basic and acidic residues" evidence="4">
    <location>
        <begin position="1"/>
        <end position="12"/>
    </location>
</feature>
<reference evidence="6" key="1">
    <citation type="submission" date="2021-06" db="EMBL/GenBank/DDBJ databases">
        <title>Sequencing of actinobacteria type strains.</title>
        <authorList>
            <person name="Nguyen G.-S."/>
            <person name="Wentzel A."/>
        </authorList>
    </citation>
    <scope>NUCLEOTIDE SEQUENCE</scope>
    <source>
        <strain evidence="6">P38-E01</strain>
    </source>
</reference>
<gene>
    <name evidence="6" type="ORF">JGS22_006870</name>
</gene>
<evidence type="ECO:0000256" key="1">
    <source>
        <dbReference type="ARBA" id="ARBA00022515"/>
    </source>
</evidence>
<evidence type="ECO:0000256" key="2">
    <source>
        <dbReference type="ARBA" id="ARBA00022705"/>
    </source>
</evidence>
<dbReference type="Proteomes" id="UP000694501">
    <property type="component" value="Unassembled WGS sequence"/>
</dbReference>
<dbReference type="Pfam" id="PF13481">
    <property type="entry name" value="AAA_25"/>
    <property type="match status" value="1"/>
</dbReference>
<sequence length="513" mass="55590">MAQTRAPRDDNPSSHTLDGAFPSPVDTFGEAQQAVEAERAVLGACMHRGDTVDVVRPVLAEDSFYRPAHETIWRVLLTQYREDRPTDPIVLSEVLQEQGDLNRVGGRAYVHGLADLHYSVGNAQYHAEIIRKKAELRRLRASAVRALQRADEPGADPEAIRSEAEAELRTERERALASGHGRLSRFATDGWSFVKETGADAEPLWGTRAKTLWAPGESLMVVGAPGVGKTTLAHQVIFARLGFQETVLELPVAPSRRVLYLAMDRPKQIAKAMNRRVFATDEKVLRDQLVVWQGPLPATLDKEPDLLADLAAAHQADTIVIDSLKDAVSTMVDDSLAVSFHNARMRALRDGVEILELHHQRKATADAPRGQRPSLDQVYGSTWLTAGAGSVLFVTGRAGDPAVTLHHLKTPTGEVGPLDVTHDHARGTTTVDPTKDPAILLRNAPNGLSARELATVLVGGSDPERADVEKARRHLTRLVDTGLATRADGAAGGAGGGQQTRYYASARYLTAVG</sequence>
<dbReference type="Gene3D" id="1.10.860.10">
    <property type="entry name" value="DNAb Helicase, Chain A"/>
    <property type="match status" value="1"/>
</dbReference>
<organism evidence="6 7">
    <name type="scientific">Streptomyces tardus</name>
    <dbReference type="NCBI Taxonomy" id="2780544"/>
    <lineage>
        <taxon>Bacteria</taxon>
        <taxon>Bacillati</taxon>
        <taxon>Actinomycetota</taxon>
        <taxon>Actinomycetes</taxon>
        <taxon>Kitasatosporales</taxon>
        <taxon>Streptomycetaceae</taxon>
        <taxon>Streptomyces</taxon>
    </lineage>
</organism>
<keyword evidence="7" id="KW-1185">Reference proteome</keyword>
<dbReference type="Gene3D" id="3.40.50.300">
    <property type="entry name" value="P-loop containing nucleotide triphosphate hydrolases"/>
    <property type="match status" value="1"/>
</dbReference>
<dbReference type="RefSeq" id="WP_211040231.1">
    <property type="nucleotide sequence ID" value="NZ_JAELVF020000001.1"/>
</dbReference>
<feature type="region of interest" description="Disordered" evidence="4">
    <location>
        <begin position="1"/>
        <end position="23"/>
    </location>
</feature>
<dbReference type="GO" id="GO:0005829">
    <property type="term" value="C:cytosol"/>
    <property type="evidence" value="ECO:0007669"/>
    <property type="project" value="TreeGrafter"/>
</dbReference>
<keyword evidence="2" id="KW-0235">DNA replication</keyword>
<keyword evidence="1" id="KW-0639">Primosome</keyword>
<dbReference type="InterPro" id="IPR016136">
    <property type="entry name" value="DNA_helicase_N/primase_C"/>
</dbReference>
<dbReference type="SUPFAM" id="SSF52540">
    <property type="entry name" value="P-loop containing nucleoside triphosphate hydrolases"/>
    <property type="match status" value="1"/>
</dbReference>
<evidence type="ECO:0000313" key="7">
    <source>
        <dbReference type="Proteomes" id="UP000694501"/>
    </source>
</evidence>
<evidence type="ECO:0000256" key="3">
    <source>
        <dbReference type="ARBA" id="ARBA00023125"/>
    </source>
</evidence>
<proteinExistence type="predicted"/>
<dbReference type="InterPro" id="IPR036185">
    <property type="entry name" value="DNA_heli_DnaB-like_N_sf"/>
</dbReference>
<dbReference type="GO" id="GO:0003677">
    <property type="term" value="F:DNA binding"/>
    <property type="evidence" value="ECO:0007669"/>
    <property type="project" value="UniProtKB-KW"/>
</dbReference>
<feature type="domain" description="AAA+ ATPase" evidence="5">
    <location>
        <begin position="215"/>
        <end position="418"/>
    </location>
</feature>
<dbReference type="GO" id="GO:0003678">
    <property type="term" value="F:DNA helicase activity"/>
    <property type="evidence" value="ECO:0007669"/>
    <property type="project" value="InterPro"/>
</dbReference>
<dbReference type="InterPro" id="IPR027417">
    <property type="entry name" value="P-loop_NTPase"/>
</dbReference>
<comment type="caution">
    <text evidence="6">The sequence shown here is derived from an EMBL/GenBank/DDBJ whole genome shotgun (WGS) entry which is preliminary data.</text>
</comment>
<protein>
    <submittedName>
        <fullName evidence="6">AAA family ATPase</fullName>
    </submittedName>
</protein>
<dbReference type="AlphaFoldDB" id="A0A949JF07"/>
<dbReference type="SUPFAM" id="SSF48024">
    <property type="entry name" value="N-terminal domain of DnaB helicase"/>
    <property type="match status" value="1"/>
</dbReference>
<evidence type="ECO:0000313" key="6">
    <source>
        <dbReference type="EMBL" id="MBU7597360.1"/>
    </source>
</evidence>
<dbReference type="PANTHER" id="PTHR30153:SF2">
    <property type="entry name" value="REPLICATIVE DNA HELICASE"/>
    <property type="match status" value="1"/>
</dbReference>
<dbReference type="GO" id="GO:0005524">
    <property type="term" value="F:ATP binding"/>
    <property type="evidence" value="ECO:0007669"/>
    <property type="project" value="InterPro"/>
</dbReference>
<dbReference type="InterPro" id="IPR007693">
    <property type="entry name" value="DNA_helicase_DnaB-like_N"/>
</dbReference>
<accession>A0A949JF07</accession>
<keyword evidence="3" id="KW-0238">DNA-binding</keyword>
<dbReference type="InterPro" id="IPR003593">
    <property type="entry name" value="AAA+_ATPase"/>
</dbReference>
<dbReference type="SMART" id="SM00382">
    <property type="entry name" value="AAA"/>
    <property type="match status" value="1"/>
</dbReference>
<dbReference type="Pfam" id="PF00772">
    <property type="entry name" value="DnaB"/>
    <property type="match status" value="1"/>
</dbReference>
<dbReference type="GO" id="GO:1990077">
    <property type="term" value="C:primosome complex"/>
    <property type="evidence" value="ECO:0007669"/>
    <property type="project" value="UniProtKB-KW"/>
</dbReference>
<dbReference type="PANTHER" id="PTHR30153">
    <property type="entry name" value="REPLICATIVE DNA HELICASE DNAB"/>
    <property type="match status" value="1"/>
</dbReference>
<dbReference type="EMBL" id="JAELVF020000001">
    <property type="protein sequence ID" value="MBU7597360.1"/>
    <property type="molecule type" value="Genomic_DNA"/>
</dbReference>